<sequence>MVTVSQQAITYQLYEYLLIIKPADHAQKAIEAFKRYLVNSHRYHNAIVSKGHITLMRFLQYESYEQRIIQRLQQIADTIRPFDVELQGFGSFGHTLYIDVKSADPIRQLVAMQRQALRPLLNGSKALTPYFVTKPHVTIARKLTPPQNDAIWPIWKRTHYHDKFRAKNMILLRRMAGTLRYSTVKKFNFLGLPRFGTQGSLFA</sequence>
<dbReference type="SUPFAM" id="SSF55144">
    <property type="entry name" value="LigT-like"/>
    <property type="match status" value="1"/>
</dbReference>
<evidence type="ECO:0000313" key="1">
    <source>
        <dbReference type="EMBL" id="MFC3198346.1"/>
    </source>
</evidence>
<accession>A0ABV7JK03</accession>
<evidence type="ECO:0000313" key="2">
    <source>
        <dbReference type="Proteomes" id="UP001595526"/>
    </source>
</evidence>
<gene>
    <name evidence="1" type="ORF">ACFOET_12050</name>
</gene>
<keyword evidence="1" id="KW-0436">Ligase</keyword>
<organism evidence="1 2">
    <name type="scientific">Parapedobacter deserti</name>
    <dbReference type="NCBI Taxonomy" id="1912957"/>
    <lineage>
        <taxon>Bacteria</taxon>
        <taxon>Pseudomonadati</taxon>
        <taxon>Bacteroidota</taxon>
        <taxon>Sphingobacteriia</taxon>
        <taxon>Sphingobacteriales</taxon>
        <taxon>Sphingobacteriaceae</taxon>
        <taxon>Parapedobacter</taxon>
    </lineage>
</organism>
<dbReference type="Proteomes" id="UP001595526">
    <property type="component" value="Unassembled WGS sequence"/>
</dbReference>
<dbReference type="PANTHER" id="PTHR40037">
    <property type="entry name" value="PHOSPHOESTERASE YJCG-RELATED"/>
    <property type="match status" value="1"/>
</dbReference>
<dbReference type="Pfam" id="PF13563">
    <property type="entry name" value="2_5_RNA_ligase2"/>
    <property type="match status" value="1"/>
</dbReference>
<comment type="caution">
    <text evidence="1">The sequence shown here is derived from an EMBL/GenBank/DDBJ whole genome shotgun (WGS) entry which is preliminary data.</text>
</comment>
<proteinExistence type="predicted"/>
<name>A0ABV7JK03_9SPHI</name>
<dbReference type="GO" id="GO:0016874">
    <property type="term" value="F:ligase activity"/>
    <property type="evidence" value="ECO:0007669"/>
    <property type="project" value="UniProtKB-KW"/>
</dbReference>
<protein>
    <submittedName>
        <fullName evidence="1">2'-5' RNA ligase family protein</fullName>
    </submittedName>
</protein>
<dbReference type="RefSeq" id="WP_379022916.1">
    <property type="nucleotide sequence ID" value="NZ_JBHRTA010000037.1"/>
</dbReference>
<dbReference type="InterPro" id="IPR050580">
    <property type="entry name" value="2H_phosphoesterase_YjcG-like"/>
</dbReference>
<dbReference type="InterPro" id="IPR009097">
    <property type="entry name" value="Cyclic_Pdiesterase"/>
</dbReference>
<dbReference type="EMBL" id="JBHRTA010000037">
    <property type="protein sequence ID" value="MFC3198346.1"/>
    <property type="molecule type" value="Genomic_DNA"/>
</dbReference>
<keyword evidence="2" id="KW-1185">Reference proteome</keyword>
<dbReference type="Gene3D" id="3.90.1140.10">
    <property type="entry name" value="Cyclic phosphodiesterase"/>
    <property type="match status" value="1"/>
</dbReference>
<dbReference type="PANTHER" id="PTHR40037:SF1">
    <property type="entry name" value="PHOSPHOESTERASE SAOUHSC_00951-RELATED"/>
    <property type="match status" value="1"/>
</dbReference>
<reference evidence="2" key="1">
    <citation type="journal article" date="2019" name="Int. J. Syst. Evol. Microbiol.">
        <title>The Global Catalogue of Microorganisms (GCM) 10K type strain sequencing project: providing services to taxonomists for standard genome sequencing and annotation.</title>
        <authorList>
            <consortium name="The Broad Institute Genomics Platform"/>
            <consortium name="The Broad Institute Genome Sequencing Center for Infectious Disease"/>
            <person name="Wu L."/>
            <person name="Ma J."/>
        </authorList>
    </citation>
    <scope>NUCLEOTIDE SEQUENCE [LARGE SCALE GENOMIC DNA]</scope>
    <source>
        <strain evidence="2">KCTC 52416</strain>
    </source>
</reference>